<protein>
    <submittedName>
        <fullName evidence="2">Uncharacterized protein</fullName>
    </submittedName>
</protein>
<evidence type="ECO:0000313" key="3">
    <source>
        <dbReference type="Proteomes" id="UP001497623"/>
    </source>
</evidence>
<keyword evidence="1" id="KW-0812">Transmembrane</keyword>
<keyword evidence="1" id="KW-1133">Transmembrane helix</keyword>
<dbReference type="EMBL" id="CAXKWB010083712">
    <property type="protein sequence ID" value="CAL4208453.1"/>
    <property type="molecule type" value="Genomic_DNA"/>
</dbReference>
<feature type="transmembrane region" description="Helical" evidence="1">
    <location>
        <begin position="50"/>
        <end position="68"/>
    </location>
</feature>
<dbReference type="AlphaFoldDB" id="A0AAV2SLP9"/>
<proteinExistence type="predicted"/>
<keyword evidence="3" id="KW-1185">Reference proteome</keyword>
<keyword evidence="1" id="KW-0472">Membrane</keyword>
<evidence type="ECO:0000256" key="1">
    <source>
        <dbReference type="SAM" id="Phobius"/>
    </source>
</evidence>
<feature type="transmembrane region" description="Helical" evidence="1">
    <location>
        <begin position="80"/>
        <end position="100"/>
    </location>
</feature>
<evidence type="ECO:0000313" key="2">
    <source>
        <dbReference type="EMBL" id="CAL4208453.1"/>
    </source>
</evidence>
<gene>
    <name evidence="2" type="ORF">MNOR_LOCUS38157</name>
</gene>
<accession>A0AAV2SLP9</accession>
<dbReference type="Proteomes" id="UP001497623">
    <property type="component" value="Unassembled WGS sequence"/>
</dbReference>
<organism evidence="2 3">
    <name type="scientific">Meganyctiphanes norvegica</name>
    <name type="common">Northern krill</name>
    <name type="synonym">Thysanopoda norvegica</name>
    <dbReference type="NCBI Taxonomy" id="48144"/>
    <lineage>
        <taxon>Eukaryota</taxon>
        <taxon>Metazoa</taxon>
        <taxon>Ecdysozoa</taxon>
        <taxon>Arthropoda</taxon>
        <taxon>Crustacea</taxon>
        <taxon>Multicrustacea</taxon>
        <taxon>Malacostraca</taxon>
        <taxon>Eumalacostraca</taxon>
        <taxon>Eucarida</taxon>
        <taxon>Euphausiacea</taxon>
        <taxon>Euphausiidae</taxon>
        <taxon>Meganyctiphanes</taxon>
    </lineage>
</organism>
<comment type="caution">
    <text evidence="2">The sequence shown here is derived from an EMBL/GenBank/DDBJ whole genome shotgun (WGS) entry which is preliminary data.</text>
</comment>
<reference evidence="2 3" key="1">
    <citation type="submission" date="2024-05" db="EMBL/GenBank/DDBJ databases">
        <authorList>
            <person name="Wallberg A."/>
        </authorList>
    </citation>
    <scope>NUCLEOTIDE SEQUENCE [LARGE SCALE GENOMIC DNA]</scope>
</reference>
<feature type="non-terminal residue" evidence="2">
    <location>
        <position position="1"/>
    </location>
</feature>
<feature type="non-terminal residue" evidence="2">
    <location>
        <position position="126"/>
    </location>
</feature>
<sequence length="126" mass="13753">VANNVMYFGVSHSSVGGNAYLRFLLVGLAELPSYLLLWPSLTHIGQGWTTCMALVVTSVASITPIVMLEGVTDELKLYCLSKLCVSVFFIVLPLMTARLMPYSLRKLGHSVVGKVRPIINPIVQAM</sequence>
<name>A0AAV2SLP9_MEGNR</name>